<keyword evidence="1" id="KW-0732">Signal</keyword>
<sequence>MRKRIAVVLATAAFVGATAFASPSQAANEYGCSTRAEGSTGASAICTKLPGGSQAVQVSCRRAANGRAYTNTGNYAKKNKRSYAYCASGDIRTGYRTNAYDIILA</sequence>
<gene>
    <name evidence="2" type="ORF">Aiant_79450</name>
</gene>
<name>A0ABM7M6T2_9ACTN</name>
<organism evidence="2 3">
    <name type="scientific">Actinoplanes ianthinogenes</name>
    <dbReference type="NCBI Taxonomy" id="122358"/>
    <lineage>
        <taxon>Bacteria</taxon>
        <taxon>Bacillati</taxon>
        <taxon>Actinomycetota</taxon>
        <taxon>Actinomycetes</taxon>
        <taxon>Micromonosporales</taxon>
        <taxon>Micromonosporaceae</taxon>
        <taxon>Actinoplanes</taxon>
    </lineage>
</organism>
<feature type="signal peptide" evidence="1">
    <location>
        <begin position="1"/>
        <end position="21"/>
    </location>
</feature>
<evidence type="ECO:0000313" key="2">
    <source>
        <dbReference type="EMBL" id="BCJ47288.1"/>
    </source>
</evidence>
<accession>A0ABM7M6T2</accession>
<proteinExistence type="predicted"/>
<dbReference type="EMBL" id="AP023356">
    <property type="protein sequence ID" value="BCJ47288.1"/>
    <property type="molecule type" value="Genomic_DNA"/>
</dbReference>
<reference evidence="2 3" key="1">
    <citation type="submission" date="2020-08" db="EMBL/GenBank/DDBJ databases">
        <title>Whole genome shotgun sequence of Actinoplanes ianthinogenes NBRC 13996.</title>
        <authorList>
            <person name="Komaki H."/>
            <person name="Tamura T."/>
        </authorList>
    </citation>
    <scope>NUCLEOTIDE SEQUENCE [LARGE SCALE GENOMIC DNA]</scope>
    <source>
        <strain evidence="2 3">NBRC 13996</strain>
    </source>
</reference>
<feature type="chain" id="PRO_5045153747" description="Secreted protein" evidence="1">
    <location>
        <begin position="22"/>
        <end position="105"/>
    </location>
</feature>
<evidence type="ECO:0000313" key="3">
    <source>
        <dbReference type="Proteomes" id="UP000676967"/>
    </source>
</evidence>
<keyword evidence="3" id="KW-1185">Reference proteome</keyword>
<dbReference type="Proteomes" id="UP000676967">
    <property type="component" value="Chromosome"/>
</dbReference>
<protein>
    <recommendedName>
        <fullName evidence="4">Secreted protein</fullName>
    </recommendedName>
</protein>
<dbReference type="RefSeq" id="WP_189334920.1">
    <property type="nucleotide sequence ID" value="NZ_AP023356.1"/>
</dbReference>
<evidence type="ECO:0008006" key="4">
    <source>
        <dbReference type="Google" id="ProtNLM"/>
    </source>
</evidence>
<evidence type="ECO:0000256" key="1">
    <source>
        <dbReference type="SAM" id="SignalP"/>
    </source>
</evidence>